<dbReference type="GO" id="GO:0005524">
    <property type="term" value="F:ATP binding"/>
    <property type="evidence" value="ECO:0007669"/>
    <property type="project" value="UniProtKB-KW"/>
</dbReference>
<dbReference type="InterPro" id="IPR011009">
    <property type="entry name" value="Kinase-like_dom_sf"/>
</dbReference>
<dbReference type="STRING" id="905079.L1IBI8"/>
<reference evidence="4 6" key="1">
    <citation type="journal article" date="2012" name="Nature">
        <title>Algal genomes reveal evolutionary mosaicism and the fate of nucleomorphs.</title>
        <authorList>
            <consortium name="DOE Joint Genome Institute"/>
            <person name="Curtis B.A."/>
            <person name="Tanifuji G."/>
            <person name="Burki F."/>
            <person name="Gruber A."/>
            <person name="Irimia M."/>
            <person name="Maruyama S."/>
            <person name="Arias M.C."/>
            <person name="Ball S.G."/>
            <person name="Gile G.H."/>
            <person name="Hirakawa Y."/>
            <person name="Hopkins J.F."/>
            <person name="Kuo A."/>
            <person name="Rensing S.A."/>
            <person name="Schmutz J."/>
            <person name="Symeonidi A."/>
            <person name="Elias M."/>
            <person name="Eveleigh R.J."/>
            <person name="Herman E.K."/>
            <person name="Klute M.J."/>
            <person name="Nakayama T."/>
            <person name="Obornik M."/>
            <person name="Reyes-Prieto A."/>
            <person name="Armbrust E.V."/>
            <person name="Aves S.J."/>
            <person name="Beiko R.G."/>
            <person name="Coutinho P."/>
            <person name="Dacks J.B."/>
            <person name="Durnford D.G."/>
            <person name="Fast N.M."/>
            <person name="Green B.R."/>
            <person name="Grisdale C.J."/>
            <person name="Hempel F."/>
            <person name="Henrissat B."/>
            <person name="Hoppner M.P."/>
            <person name="Ishida K."/>
            <person name="Kim E."/>
            <person name="Koreny L."/>
            <person name="Kroth P.G."/>
            <person name="Liu Y."/>
            <person name="Malik S.B."/>
            <person name="Maier U.G."/>
            <person name="McRose D."/>
            <person name="Mock T."/>
            <person name="Neilson J.A."/>
            <person name="Onodera N.T."/>
            <person name="Poole A.M."/>
            <person name="Pritham E.J."/>
            <person name="Richards T.A."/>
            <person name="Rocap G."/>
            <person name="Roy S.W."/>
            <person name="Sarai C."/>
            <person name="Schaack S."/>
            <person name="Shirato S."/>
            <person name="Slamovits C.H."/>
            <person name="Spencer D.F."/>
            <person name="Suzuki S."/>
            <person name="Worden A.Z."/>
            <person name="Zauner S."/>
            <person name="Barry K."/>
            <person name="Bell C."/>
            <person name="Bharti A.K."/>
            <person name="Crow J.A."/>
            <person name="Grimwood J."/>
            <person name="Kramer R."/>
            <person name="Lindquist E."/>
            <person name="Lucas S."/>
            <person name="Salamov A."/>
            <person name="McFadden G.I."/>
            <person name="Lane C.E."/>
            <person name="Keeling P.J."/>
            <person name="Gray M.W."/>
            <person name="Grigoriev I.V."/>
            <person name="Archibald J.M."/>
        </authorList>
    </citation>
    <scope>NUCLEOTIDE SEQUENCE</scope>
    <source>
        <strain evidence="4 6">CCMP2712</strain>
    </source>
</reference>
<reference evidence="6" key="2">
    <citation type="submission" date="2012-11" db="EMBL/GenBank/DDBJ databases">
        <authorList>
            <person name="Kuo A."/>
            <person name="Curtis B.A."/>
            <person name="Tanifuji G."/>
            <person name="Burki F."/>
            <person name="Gruber A."/>
            <person name="Irimia M."/>
            <person name="Maruyama S."/>
            <person name="Arias M.C."/>
            <person name="Ball S.G."/>
            <person name="Gile G.H."/>
            <person name="Hirakawa Y."/>
            <person name="Hopkins J.F."/>
            <person name="Rensing S.A."/>
            <person name="Schmutz J."/>
            <person name="Symeonidi A."/>
            <person name="Elias M."/>
            <person name="Eveleigh R.J."/>
            <person name="Herman E.K."/>
            <person name="Klute M.J."/>
            <person name="Nakayama T."/>
            <person name="Obornik M."/>
            <person name="Reyes-Prieto A."/>
            <person name="Armbrust E.V."/>
            <person name="Aves S.J."/>
            <person name="Beiko R.G."/>
            <person name="Coutinho P."/>
            <person name="Dacks J.B."/>
            <person name="Durnford D.G."/>
            <person name="Fast N.M."/>
            <person name="Green B.R."/>
            <person name="Grisdale C."/>
            <person name="Hempe F."/>
            <person name="Henrissat B."/>
            <person name="Hoppner M.P."/>
            <person name="Ishida K.-I."/>
            <person name="Kim E."/>
            <person name="Koreny L."/>
            <person name="Kroth P.G."/>
            <person name="Liu Y."/>
            <person name="Malik S.-B."/>
            <person name="Maier U.G."/>
            <person name="McRose D."/>
            <person name="Mock T."/>
            <person name="Neilson J.A."/>
            <person name="Onodera N.T."/>
            <person name="Poole A.M."/>
            <person name="Pritham E.J."/>
            <person name="Richards T.A."/>
            <person name="Rocap G."/>
            <person name="Roy S.W."/>
            <person name="Sarai C."/>
            <person name="Schaack S."/>
            <person name="Shirato S."/>
            <person name="Slamovits C.H."/>
            <person name="Spencer D.F."/>
            <person name="Suzuki S."/>
            <person name="Worden A.Z."/>
            <person name="Zauner S."/>
            <person name="Barry K."/>
            <person name="Bell C."/>
            <person name="Bharti A.K."/>
            <person name="Crow J.A."/>
            <person name="Grimwood J."/>
            <person name="Kramer R."/>
            <person name="Lindquist E."/>
            <person name="Lucas S."/>
            <person name="Salamov A."/>
            <person name="McFadden G.I."/>
            <person name="Lane C.E."/>
            <person name="Keeling P.J."/>
            <person name="Gray M.W."/>
            <person name="Grigoriev I.V."/>
            <person name="Archibald J.M."/>
        </authorList>
    </citation>
    <scope>NUCLEOTIDE SEQUENCE</scope>
    <source>
        <strain evidence="6">CCMP2712</strain>
    </source>
</reference>
<name>L1IBI8_GUITC</name>
<proteinExistence type="predicted"/>
<dbReference type="Pfam" id="PF00069">
    <property type="entry name" value="Pkinase"/>
    <property type="match status" value="1"/>
</dbReference>
<feature type="domain" description="Protein kinase" evidence="3">
    <location>
        <begin position="1"/>
        <end position="181"/>
    </location>
</feature>
<dbReference type="EMBL" id="JH993151">
    <property type="protein sequence ID" value="EKX33205.1"/>
    <property type="molecule type" value="Genomic_DNA"/>
</dbReference>
<dbReference type="PROSITE" id="PS50011">
    <property type="entry name" value="PROTEIN_KINASE_DOM"/>
    <property type="match status" value="1"/>
</dbReference>
<keyword evidence="6" id="KW-1185">Reference proteome</keyword>
<evidence type="ECO:0000313" key="6">
    <source>
        <dbReference type="Proteomes" id="UP000011087"/>
    </source>
</evidence>
<keyword evidence="2" id="KW-0067">ATP-binding</keyword>
<dbReference type="InterPro" id="IPR050108">
    <property type="entry name" value="CDK"/>
</dbReference>
<dbReference type="GO" id="GO:0004674">
    <property type="term" value="F:protein serine/threonine kinase activity"/>
    <property type="evidence" value="ECO:0007669"/>
    <property type="project" value="TreeGrafter"/>
</dbReference>
<gene>
    <name evidence="4" type="ORF">GUITHDRAFT_156121</name>
</gene>
<organism evidence="4">
    <name type="scientific">Guillardia theta (strain CCMP2712)</name>
    <name type="common">Cryptophyte</name>
    <dbReference type="NCBI Taxonomy" id="905079"/>
    <lineage>
        <taxon>Eukaryota</taxon>
        <taxon>Cryptophyceae</taxon>
        <taxon>Pyrenomonadales</taxon>
        <taxon>Geminigeraceae</taxon>
        <taxon>Guillardia</taxon>
    </lineage>
</organism>
<dbReference type="EnsemblProtists" id="EKX33205">
    <property type="protein sequence ID" value="EKX33205"/>
    <property type="gene ID" value="GUITHDRAFT_156121"/>
</dbReference>
<keyword evidence="1" id="KW-0547">Nucleotide-binding</keyword>
<dbReference type="KEGG" id="gtt:GUITHDRAFT_156121"/>
<protein>
    <recommendedName>
        <fullName evidence="3">Protein kinase domain-containing protein</fullName>
    </recommendedName>
</protein>
<reference evidence="5" key="3">
    <citation type="submission" date="2016-03" db="UniProtKB">
        <authorList>
            <consortium name="EnsemblProtists"/>
        </authorList>
    </citation>
    <scope>IDENTIFICATION</scope>
</reference>
<evidence type="ECO:0000313" key="5">
    <source>
        <dbReference type="EnsemblProtists" id="EKX33205"/>
    </source>
</evidence>
<dbReference type="RefSeq" id="XP_005820185.1">
    <property type="nucleotide sequence ID" value="XM_005820128.1"/>
</dbReference>
<evidence type="ECO:0000256" key="1">
    <source>
        <dbReference type="ARBA" id="ARBA00022741"/>
    </source>
</evidence>
<dbReference type="InterPro" id="IPR000719">
    <property type="entry name" value="Prot_kinase_dom"/>
</dbReference>
<dbReference type="OrthoDB" id="10636810at2759"/>
<dbReference type="SUPFAM" id="SSF56112">
    <property type="entry name" value="Protein kinase-like (PK-like)"/>
    <property type="match status" value="1"/>
</dbReference>
<dbReference type="GeneID" id="17289948"/>
<dbReference type="Proteomes" id="UP000011087">
    <property type="component" value="Unassembled WGS sequence"/>
</dbReference>
<dbReference type="PANTHER" id="PTHR24056">
    <property type="entry name" value="CELL DIVISION PROTEIN KINASE"/>
    <property type="match status" value="1"/>
</dbReference>
<evidence type="ECO:0000313" key="4">
    <source>
        <dbReference type="EMBL" id="EKX33205.1"/>
    </source>
</evidence>
<accession>L1IBI8</accession>
<dbReference type="eggNOG" id="KOG0661">
    <property type="taxonomic scope" value="Eukaryota"/>
</dbReference>
<evidence type="ECO:0000259" key="3">
    <source>
        <dbReference type="PROSITE" id="PS50011"/>
    </source>
</evidence>
<dbReference type="Gene3D" id="1.10.510.10">
    <property type="entry name" value="Transferase(Phosphotransferase) domain 1"/>
    <property type="match status" value="1"/>
</dbReference>
<dbReference type="HOGENOM" id="CLU_1491765_0_0_1"/>
<evidence type="ECO:0000256" key="2">
    <source>
        <dbReference type="ARBA" id="ARBA00022840"/>
    </source>
</evidence>
<dbReference type="AlphaFoldDB" id="L1IBI8"/>
<sequence length="181" mass="19946">MAARSDAACLNEIGDDTTCQRLDNVRSSLRRLLEALDAMHTDGLVHGNLTWKHVKCDGEIYEILDCNGETLISRDRDDGSPRTCDQASLWNRPPELLVQGVADLLHCRTATPSAQAVDMWAVGCMLAELVNGAPLFESAETTFDLLSLHSLLKTRLATELLDRTVSTSLLTDRCATMVWIC</sequence>
<dbReference type="GO" id="GO:0005634">
    <property type="term" value="C:nucleus"/>
    <property type="evidence" value="ECO:0007669"/>
    <property type="project" value="TreeGrafter"/>
</dbReference>
<dbReference type="PaxDb" id="55529-EKX33205"/>